<reference evidence="1 2" key="1">
    <citation type="submission" date="2017-05" db="EMBL/GenBank/DDBJ databases">
        <title>The draft genome sequence of Idiomarina salinarum WNB302.</title>
        <authorList>
            <person name="Sun Y."/>
            <person name="Chen B."/>
            <person name="Du Z."/>
        </authorList>
    </citation>
    <scope>NUCLEOTIDE SEQUENCE [LARGE SCALE GENOMIC DNA]</scope>
    <source>
        <strain evidence="1 2">WNB302</strain>
    </source>
</reference>
<dbReference type="Proteomes" id="UP000216840">
    <property type="component" value="Unassembled WGS sequence"/>
</dbReference>
<proteinExistence type="predicted"/>
<dbReference type="SUPFAM" id="SSF52540">
    <property type="entry name" value="P-loop containing nucleoside triphosphate hydrolases"/>
    <property type="match status" value="1"/>
</dbReference>
<comment type="caution">
    <text evidence="1">The sequence shown here is derived from an EMBL/GenBank/DDBJ whole genome shotgun (WGS) entry which is preliminary data.</text>
</comment>
<dbReference type="InterPro" id="IPR027417">
    <property type="entry name" value="P-loop_NTPase"/>
</dbReference>
<dbReference type="Gene3D" id="3.40.50.300">
    <property type="entry name" value="P-loop containing nucleotide triphosphate hydrolases"/>
    <property type="match status" value="1"/>
</dbReference>
<protein>
    <recommendedName>
        <fullName evidence="3">Sulfotransferase family protein</fullName>
    </recommendedName>
</protein>
<sequence length="263" mass="31766">MNIILNGPGRSGTTLLSQLISYHQDLAWISGWVNRYPKFPELAFFNFMYRMKIMNLDVSKINKMPKPAEAYGFWKYYVKNFNSDHQPAPDEITRLKQAMERLINIQNKNHFITKITGDLRKNIFDQIFSDYQVVWIERDPRVVVSSYIKQRWFYKDRTNDFEKLTMEKKIRFYAEYYLSLFEQSKTIEKKIVFYEDLCKNPVTFFENLLGSLNLNFSEHHKSRIKNEKIKIVDWSNYEVNYTQHQKNLLSQLLEEPLEHYKYS</sequence>
<evidence type="ECO:0000313" key="2">
    <source>
        <dbReference type="Proteomes" id="UP000216840"/>
    </source>
</evidence>
<dbReference type="OrthoDB" id="5432096at2"/>
<name>A0A265UR81_9FLAO</name>
<organism evidence="1 2">
    <name type="scientific">Winogradskyella aurantia</name>
    <dbReference type="NCBI Taxonomy" id="1915063"/>
    <lineage>
        <taxon>Bacteria</taxon>
        <taxon>Pseudomonadati</taxon>
        <taxon>Bacteroidota</taxon>
        <taxon>Flavobacteriia</taxon>
        <taxon>Flavobacteriales</taxon>
        <taxon>Flavobacteriaceae</taxon>
        <taxon>Winogradskyella</taxon>
    </lineage>
</organism>
<dbReference type="AlphaFoldDB" id="A0A265UR81"/>
<evidence type="ECO:0000313" key="1">
    <source>
        <dbReference type="EMBL" id="OZV67587.1"/>
    </source>
</evidence>
<keyword evidence="2" id="KW-1185">Reference proteome</keyword>
<gene>
    <name evidence="1" type="ORF">CA834_11595</name>
</gene>
<dbReference type="EMBL" id="NGJN01000006">
    <property type="protein sequence ID" value="OZV67587.1"/>
    <property type="molecule type" value="Genomic_DNA"/>
</dbReference>
<dbReference type="RefSeq" id="WP_094968883.1">
    <property type="nucleotide sequence ID" value="NZ_NGJN01000006.1"/>
</dbReference>
<evidence type="ECO:0008006" key="3">
    <source>
        <dbReference type="Google" id="ProtNLM"/>
    </source>
</evidence>
<accession>A0A265UR81</accession>
<dbReference type="Pfam" id="PF13469">
    <property type="entry name" value="Sulfotransfer_3"/>
    <property type="match status" value="1"/>
</dbReference>